<dbReference type="SUPFAM" id="SSF90123">
    <property type="entry name" value="ABC transporter transmembrane region"/>
    <property type="match status" value="1"/>
</dbReference>
<keyword evidence="4" id="KW-0067">ATP-binding</keyword>
<evidence type="ECO:0000256" key="5">
    <source>
        <dbReference type="ARBA" id="ARBA00022989"/>
    </source>
</evidence>
<feature type="domain" description="ABC transmembrane type-1" evidence="9">
    <location>
        <begin position="20"/>
        <end position="292"/>
    </location>
</feature>
<gene>
    <name evidence="10" type="ORF">PH603_05035</name>
</gene>
<dbReference type="EMBL" id="CP116805">
    <property type="protein sequence ID" value="WCL55121.1"/>
    <property type="molecule type" value="Genomic_DNA"/>
</dbReference>
<dbReference type="InterPro" id="IPR003593">
    <property type="entry name" value="AAA+_ATPase"/>
</dbReference>
<evidence type="ECO:0000259" key="8">
    <source>
        <dbReference type="PROSITE" id="PS50893"/>
    </source>
</evidence>
<comment type="subcellular location">
    <subcellularLocation>
        <location evidence="1">Cell membrane</location>
        <topology evidence="1">Multi-pass membrane protein</topology>
    </subcellularLocation>
</comment>
<name>A0AAE9XRP4_9PROT</name>
<evidence type="ECO:0000256" key="1">
    <source>
        <dbReference type="ARBA" id="ARBA00004651"/>
    </source>
</evidence>
<evidence type="ECO:0000256" key="2">
    <source>
        <dbReference type="ARBA" id="ARBA00022692"/>
    </source>
</evidence>
<evidence type="ECO:0000256" key="4">
    <source>
        <dbReference type="ARBA" id="ARBA00022840"/>
    </source>
</evidence>
<dbReference type="GO" id="GO:0016887">
    <property type="term" value="F:ATP hydrolysis activity"/>
    <property type="evidence" value="ECO:0007669"/>
    <property type="project" value="InterPro"/>
</dbReference>
<dbReference type="KEGG" id="gso:PH603_05035"/>
<organism evidence="10 11">
    <name type="scientific">Gimibacter soli</name>
    <dbReference type="NCBI Taxonomy" id="3024400"/>
    <lineage>
        <taxon>Bacteria</taxon>
        <taxon>Pseudomonadati</taxon>
        <taxon>Pseudomonadota</taxon>
        <taxon>Alphaproteobacteria</taxon>
        <taxon>Kordiimonadales</taxon>
        <taxon>Temperatibacteraceae</taxon>
        <taxon>Gimibacter</taxon>
    </lineage>
</organism>
<feature type="transmembrane region" description="Helical" evidence="7">
    <location>
        <begin position="137"/>
        <end position="169"/>
    </location>
</feature>
<dbReference type="GO" id="GO:0034040">
    <property type="term" value="F:ATPase-coupled lipid transmembrane transporter activity"/>
    <property type="evidence" value="ECO:0007669"/>
    <property type="project" value="TreeGrafter"/>
</dbReference>
<dbReference type="InterPro" id="IPR036640">
    <property type="entry name" value="ABC1_TM_sf"/>
</dbReference>
<dbReference type="GO" id="GO:0030256">
    <property type="term" value="C:type I protein secretion system complex"/>
    <property type="evidence" value="ECO:0007669"/>
    <property type="project" value="InterPro"/>
</dbReference>
<dbReference type="InterPro" id="IPR011527">
    <property type="entry name" value="ABC1_TM_dom"/>
</dbReference>
<feature type="transmembrane region" description="Helical" evidence="7">
    <location>
        <begin position="55"/>
        <end position="72"/>
    </location>
</feature>
<dbReference type="Pfam" id="PF00664">
    <property type="entry name" value="ABC_membrane"/>
    <property type="match status" value="1"/>
</dbReference>
<keyword evidence="5 7" id="KW-1133">Transmembrane helix</keyword>
<dbReference type="Pfam" id="PF00005">
    <property type="entry name" value="ABC_tran"/>
    <property type="match status" value="1"/>
</dbReference>
<dbReference type="NCBIfam" id="TIGR01842">
    <property type="entry name" value="type_I_sec_PrtD"/>
    <property type="match status" value="1"/>
</dbReference>
<dbReference type="GO" id="GO:0005886">
    <property type="term" value="C:plasma membrane"/>
    <property type="evidence" value="ECO:0007669"/>
    <property type="project" value="UniProtKB-SubCell"/>
</dbReference>
<dbReference type="Proteomes" id="UP001217500">
    <property type="component" value="Chromosome"/>
</dbReference>
<dbReference type="InterPro" id="IPR003439">
    <property type="entry name" value="ABC_transporter-like_ATP-bd"/>
</dbReference>
<feature type="domain" description="ABC transporter" evidence="8">
    <location>
        <begin position="323"/>
        <end position="559"/>
    </location>
</feature>
<dbReference type="InterPro" id="IPR039421">
    <property type="entry name" value="Type_1_exporter"/>
</dbReference>
<keyword evidence="11" id="KW-1185">Reference proteome</keyword>
<dbReference type="GO" id="GO:0030253">
    <property type="term" value="P:protein secretion by the type I secretion system"/>
    <property type="evidence" value="ECO:0007669"/>
    <property type="project" value="InterPro"/>
</dbReference>
<dbReference type="Gene3D" id="3.40.50.300">
    <property type="entry name" value="P-loop containing nucleotide triphosphate hydrolases"/>
    <property type="match status" value="1"/>
</dbReference>
<dbReference type="Gene3D" id="1.20.1560.10">
    <property type="entry name" value="ABC transporter type 1, transmembrane domain"/>
    <property type="match status" value="1"/>
</dbReference>
<evidence type="ECO:0000313" key="11">
    <source>
        <dbReference type="Proteomes" id="UP001217500"/>
    </source>
</evidence>
<dbReference type="AlphaFoldDB" id="A0AAE9XRP4"/>
<keyword evidence="3" id="KW-0547">Nucleotide-binding</keyword>
<evidence type="ECO:0000256" key="7">
    <source>
        <dbReference type="SAM" id="Phobius"/>
    </source>
</evidence>
<sequence length="570" mass="61662">MSLQEDFQAAQVDLKKGLKLAAGYSFVGSLCLLAMPLFLFQVYSRVIASHSMETLIALAFIVIVVLIGYAIFDAARQYYLARAAVKFEGQLAGLVLAGEMARQMDTNRQTINDLSTVRSTIASSGFGSLFDLPMMPILLILIFFIHPVLGVVVLLGGAALIAVSAFGLIRTTPLNKQLTEEMQAASRALDDQLNSQELVRAQGLYRESVRRWGGRYGKILNSYLDTVVTNQVFASATKAGRQILQILIIGSGAALVLSNEASAGIIFATSIIGGKALAPVEALIAQWRQLKGGHESWKRLQARLEELSLPENRTPLPRPKGRITLDRVIYSPRPGMPPIIKSASVQIAGGDTVAMIGPSGAGKSTLARLIVGYLEPTLGRIALDGQELGVWDPVARGLHVGYMPQQVNFFEATIRENIARLRLDDDPTLAVSTAQSLGIHDMIMQFPMGYDTSIARGVFWPSGGQAQLIALARAFYGNPSVLVLDEPNAALDQMGERILHHAIKSAKRRGMTVIVVTQRPSLVQHVDKVIMMQGGEIKDFGPKDEVLARNGVKQAQRISVSAANEAEGQA</sequence>
<dbReference type="SMART" id="SM00382">
    <property type="entry name" value="AAA"/>
    <property type="match status" value="1"/>
</dbReference>
<keyword evidence="2 7" id="KW-0812">Transmembrane</keyword>
<dbReference type="InterPro" id="IPR010128">
    <property type="entry name" value="ATPase_T1SS_PrtD-like"/>
</dbReference>
<evidence type="ECO:0000259" key="9">
    <source>
        <dbReference type="PROSITE" id="PS50929"/>
    </source>
</evidence>
<dbReference type="InterPro" id="IPR027417">
    <property type="entry name" value="P-loop_NTPase"/>
</dbReference>
<dbReference type="GO" id="GO:0140359">
    <property type="term" value="F:ABC-type transporter activity"/>
    <property type="evidence" value="ECO:0007669"/>
    <property type="project" value="InterPro"/>
</dbReference>
<dbReference type="GO" id="GO:0005524">
    <property type="term" value="F:ATP binding"/>
    <property type="evidence" value="ECO:0007669"/>
    <property type="project" value="UniProtKB-KW"/>
</dbReference>
<dbReference type="PROSITE" id="PS50893">
    <property type="entry name" value="ABC_TRANSPORTER_2"/>
    <property type="match status" value="1"/>
</dbReference>
<dbReference type="PANTHER" id="PTHR24221">
    <property type="entry name" value="ATP-BINDING CASSETTE SUB-FAMILY B"/>
    <property type="match status" value="1"/>
</dbReference>
<dbReference type="PANTHER" id="PTHR24221:SF654">
    <property type="entry name" value="ATP-BINDING CASSETTE SUB-FAMILY B MEMBER 6"/>
    <property type="match status" value="1"/>
</dbReference>
<proteinExistence type="predicted"/>
<dbReference type="PROSITE" id="PS50929">
    <property type="entry name" value="ABC_TM1F"/>
    <property type="match status" value="1"/>
</dbReference>
<evidence type="ECO:0000256" key="3">
    <source>
        <dbReference type="ARBA" id="ARBA00022741"/>
    </source>
</evidence>
<protein>
    <submittedName>
        <fullName evidence="10">Type I secretion system permease/ATPase</fullName>
    </submittedName>
</protein>
<feature type="transmembrane region" description="Helical" evidence="7">
    <location>
        <begin position="20"/>
        <end position="43"/>
    </location>
</feature>
<keyword evidence="6 7" id="KW-0472">Membrane</keyword>
<accession>A0AAE9XRP4</accession>
<dbReference type="RefSeq" id="WP_289504889.1">
    <property type="nucleotide sequence ID" value="NZ_CP116805.1"/>
</dbReference>
<dbReference type="SUPFAM" id="SSF52540">
    <property type="entry name" value="P-loop containing nucleoside triphosphate hydrolases"/>
    <property type="match status" value="1"/>
</dbReference>
<evidence type="ECO:0000313" key="10">
    <source>
        <dbReference type="EMBL" id="WCL55121.1"/>
    </source>
</evidence>
<reference evidence="10" key="1">
    <citation type="submission" date="2023-01" db="EMBL/GenBank/DDBJ databases">
        <title>The genome sequence of Kordiimonadaceae bacterium 6D33.</title>
        <authorList>
            <person name="Liu Y."/>
        </authorList>
    </citation>
    <scope>NUCLEOTIDE SEQUENCE</scope>
    <source>
        <strain evidence="10">6D33</strain>
    </source>
</reference>
<evidence type="ECO:0000256" key="6">
    <source>
        <dbReference type="ARBA" id="ARBA00023136"/>
    </source>
</evidence>